<dbReference type="Proteomes" id="UP001604336">
    <property type="component" value="Unassembled WGS sequence"/>
</dbReference>
<evidence type="ECO:0008006" key="3">
    <source>
        <dbReference type="Google" id="ProtNLM"/>
    </source>
</evidence>
<dbReference type="AlphaFoldDB" id="A0ABD1W1L3"/>
<proteinExistence type="predicted"/>
<evidence type="ECO:0000313" key="2">
    <source>
        <dbReference type="Proteomes" id="UP001604336"/>
    </source>
</evidence>
<protein>
    <recommendedName>
        <fullName evidence="3">Transposase</fullName>
    </recommendedName>
</protein>
<dbReference type="EMBL" id="JBFOLK010000001">
    <property type="protein sequence ID" value="KAL2542828.1"/>
    <property type="molecule type" value="Genomic_DNA"/>
</dbReference>
<evidence type="ECO:0000313" key="1">
    <source>
        <dbReference type="EMBL" id="KAL2542828.1"/>
    </source>
</evidence>
<gene>
    <name evidence="1" type="ORF">Adt_03806</name>
</gene>
<keyword evidence="2" id="KW-1185">Reference proteome</keyword>
<sequence length="116" mass="13507">MPLSIAFDNVKRTMQPIENNAKYFTRLVGNQVRFIVPPYYPSWTEVPEEQRARLRSIIESYFNLHGESVARLSTWAVIVAVDRLAANRYRDYKLKVHNHLKAHGPSRLYGEMSAED</sequence>
<accession>A0ABD1W1L3</accession>
<comment type="caution">
    <text evidence="1">The sequence shown here is derived from an EMBL/GenBank/DDBJ whole genome shotgun (WGS) entry which is preliminary data.</text>
</comment>
<organism evidence="1 2">
    <name type="scientific">Abeliophyllum distichum</name>
    <dbReference type="NCBI Taxonomy" id="126358"/>
    <lineage>
        <taxon>Eukaryota</taxon>
        <taxon>Viridiplantae</taxon>
        <taxon>Streptophyta</taxon>
        <taxon>Embryophyta</taxon>
        <taxon>Tracheophyta</taxon>
        <taxon>Spermatophyta</taxon>
        <taxon>Magnoliopsida</taxon>
        <taxon>eudicotyledons</taxon>
        <taxon>Gunneridae</taxon>
        <taxon>Pentapetalae</taxon>
        <taxon>asterids</taxon>
        <taxon>lamiids</taxon>
        <taxon>Lamiales</taxon>
        <taxon>Oleaceae</taxon>
        <taxon>Forsythieae</taxon>
        <taxon>Abeliophyllum</taxon>
    </lineage>
</organism>
<name>A0ABD1W1L3_9LAMI</name>
<reference evidence="2" key="1">
    <citation type="submission" date="2024-07" db="EMBL/GenBank/DDBJ databases">
        <title>Two chromosome-level genome assemblies of Korean endemic species Abeliophyllum distichum and Forsythia ovata (Oleaceae).</title>
        <authorList>
            <person name="Jang H."/>
        </authorList>
    </citation>
    <scope>NUCLEOTIDE SEQUENCE [LARGE SCALE GENOMIC DNA]</scope>
</reference>